<dbReference type="Pfam" id="PF00465">
    <property type="entry name" value="Fe-ADH"/>
    <property type="match status" value="1"/>
</dbReference>
<feature type="non-terminal residue" evidence="4">
    <location>
        <position position="102"/>
    </location>
</feature>
<comment type="caution">
    <text evidence="4">The sequence shown here is derived from an EMBL/GenBank/DDBJ whole genome shotgun (WGS) entry which is preliminary data.</text>
</comment>
<dbReference type="GO" id="GO:0004022">
    <property type="term" value="F:alcohol dehydrogenase (NAD+) activity"/>
    <property type="evidence" value="ECO:0007669"/>
    <property type="project" value="UniProtKB-ARBA"/>
</dbReference>
<accession>A0A559GFD6</accession>
<evidence type="ECO:0000256" key="2">
    <source>
        <dbReference type="ARBA" id="ARBA00023002"/>
    </source>
</evidence>
<evidence type="ECO:0000259" key="3">
    <source>
        <dbReference type="Pfam" id="PF00465"/>
    </source>
</evidence>
<dbReference type="Proteomes" id="UP000315060">
    <property type="component" value="Unassembled WGS sequence"/>
</dbReference>
<dbReference type="InterPro" id="IPR039697">
    <property type="entry name" value="Alcohol_dehydrogenase_Fe"/>
</dbReference>
<organism evidence="4 5">
    <name type="scientific">Streptococcus pneumoniae</name>
    <dbReference type="NCBI Taxonomy" id="1313"/>
    <lineage>
        <taxon>Bacteria</taxon>
        <taxon>Bacillati</taxon>
        <taxon>Bacillota</taxon>
        <taxon>Bacilli</taxon>
        <taxon>Lactobacillales</taxon>
        <taxon>Streptococcaceae</taxon>
        <taxon>Streptococcus</taxon>
    </lineage>
</organism>
<sequence length="102" mass="10812">MATCYVPSVNLIGKGVVNEVGPYIKELGYKKALLVTDKFIEGSDILPKVLKPLDAEGIEYVIFSDVEPNPTCKNVTDGVASLKEHGCDFIISLGGGSPQDAA</sequence>
<protein>
    <submittedName>
        <fullName evidence="4">Iron-containing alcohol dehydrogenase</fullName>
    </submittedName>
</protein>
<dbReference type="SUPFAM" id="SSF56796">
    <property type="entry name" value="Dehydroquinate synthase-like"/>
    <property type="match status" value="1"/>
</dbReference>
<dbReference type="FunFam" id="3.40.50.1970:FF:000003">
    <property type="entry name" value="Alcohol dehydrogenase, iron-containing"/>
    <property type="match status" value="1"/>
</dbReference>
<dbReference type="InterPro" id="IPR001670">
    <property type="entry name" value="ADH_Fe/GldA"/>
</dbReference>
<dbReference type="PANTHER" id="PTHR11496:SF102">
    <property type="entry name" value="ALCOHOL DEHYDROGENASE 4"/>
    <property type="match status" value="1"/>
</dbReference>
<dbReference type="PANTHER" id="PTHR11496">
    <property type="entry name" value="ALCOHOL DEHYDROGENASE"/>
    <property type="match status" value="1"/>
</dbReference>
<keyword evidence="2" id="KW-0560">Oxidoreductase</keyword>
<gene>
    <name evidence="4" type="ORF">AZJ28_13555</name>
</gene>
<comment type="similarity">
    <text evidence="1">Belongs to the iron-containing alcohol dehydrogenase family.</text>
</comment>
<dbReference type="EMBL" id="VMYC01000551">
    <property type="protein sequence ID" value="TVX61914.1"/>
    <property type="molecule type" value="Genomic_DNA"/>
</dbReference>
<evidence type="ECO:0000256" key="1">
    <source>
        <dbReference type="ARBA" id="ARBA00007358"/>
    </source>
</evidence>
<evidence type="ECO:0000313" key="4">
    <source>
        <dbReference type="EMBL" id="TVX61914.1"/>
    </source>
</evidence>
<proteinExistence type="inferred from homology"/>
<name>A0A559GFD6_STREE</name>
<dbReference type="AlphaFoldDB" id="A0A559GFD6"/>
<dbReference type="Gene3D" id="3.40.50.1970">
    <property type="match status" value="1"/>
</dbReference>
<dbReference type="GO" id="GO:0046872">
    <property type="term" value="F:metal ion binding"/>
    <property type="evidence" value="ECO:0007669"/>
    <property type="project" value="InterPro"/>
</dbReference>
<feature type="domain" description="Alcohol dehydrogenase iron-type/glycerol dehydrogenase GldA" evidence="3">
    <location>
        <begin position="8"/>
        <end position="102"/>
    </location>
</feature>
<evidence type="ECO:0000313" key="5">
    <source>
        <dbReference type="Proteomes" id="UP000315060"/>
    </source>
</evidence>
<reference evidence="4 5" key="1">
    <citation type="submission" date="2019-07" db="EMBL/GenBank/DDBJ databases">
        <authorList>
            <person name="Mohale T."/>
        </authorList>
    </citation>
    <scope>NUCLEOTIDE SEQUENCE [LARGE SCALE GENOMIC DNA]</scope>
    <source>
        <strain evidence="4 5">NTPn 59</strain>
    </source>
</reference>